<protein>
    <recommendedName>
        <fullName evidence="2">Type II secretion system protein H</fullName>
    </recommendedName>
    <alternativeName>
        <fullName evidence="10">General secretion pathway protein H</fullName>
    </alternativeName>
</protein>
<name>A0A9X2BL73_9VIBR</name>
<evidence type="ECO:0000313" key="13">
    <source>
        <dbReference type="EMBL" id="MCK6265357.1"/>
    </source>
</evidence>
<evidence type="ECO:0000256" key="10">
    <source>
        <dbReference type="ARBA" id="ARBA00030775"/>
    </source>
</evidence>
<feature type="domain" description="General secretion pathway GspH" evidence="12">
    <location>
        <begin position="41"/>
        <end position="145"/>
    </location>
</feature>
<accession>A0A9X2BL73</accession>
<dbReference type="RefSeq" id="WP_248010427.1">
    <property type="nucleotide sequence ID" value="NZ_JAJHVV010000014.1"/>
</dbReference>
<evidence type="ECO:0000259" key="12">
    <source>
        <dbReference type="Pfam" id="PF12019"/>
    </source>
</evidence>
<reference evidence="13" key="1">
    <citation type="submission" date="2021-11" db="EMBL/GenBank/DDBJ databases">
        <title>Vibrio ZSDE26 sp. nov. and Vibrio ZSDZ34 sp. nov., isolated from coastal seawater in Qingdao.</title>
        <authorList>
            <person name="Zhang P."/>
        </authorList>
    </citation>
    <scope>NUCLEOTIDE SEQUENCE</scope>
    <source>
        <strain evidence="13">ZSDE26</strain>
    </source>
</reference>
<evidence type="ECO:0000256" key="11">
    <source>
        <dbReference type="SAM" id="Phobius"/>
    </source>
</evidence>
<evidence type="ECO:0000256" key="7">
    <source>
        <dbReference type="ARBA" id="ARBA00022989"/>
    </source>
</evidence>
<comment type="caution">
    <text evidence="13">The sequence shown here is derived from an EMBL/GenBank/DDBJ whole genome shotgun (WGS) entry which is preliminary data.</text>
</comment>
<sequence>MTRGFTLLELVITISLCGILLAFAAPSFSYLVSMSKMKRLATEVNGFIIQAKSETVLRNKKLYAHFSIAENTENSTGAWSITLADSDDLDTANHIAYFDGRPFHGLKVEHTYSSQQIVFDEIRGRPKSGSFFFKPIQNGSNQLALKTSNPPGRVKVCGIGGEHYGYKSC</sequence>
<dbReference type="Pfam" id="PF12019">
    <property type="entry name" value="GspH"/>
    <property type="match status" value="1"/>
</dbReference>
<keyword evidence="8 11" id="KW-0472">Membrane</keyword>
<gene>
    <name evidence="13" type="ORF">KP803_18990</name>
</gene>
<evidence type="ECO:0000256" key="5">
    <source>
        <dbReference type="ARBA" id="ARBA00022519"/>
    </source>
</evidence>
<keyword evidence="7 11" id="KW-1133">Transmembrane helix</keyword>
<dbReference type="NCBIfam" id="TIGR02532">
    <property type="entry name" value="IV_pilin_GFxxxE"/>
    <property type="match status" value="1"/>
</dbReference>
<evidence type="ECO:0000256" key="3">
    <source>
        <dbReference type="ARBA" id="ARBA00022475"/>
    </source>
</evidence>
<evidence type="ECO:0000256" key="8">
    <source>
        <dbReference type="ARBA" id="ARBA00023136"/>
    </source>
</evidence>
<dbReference type="InterPro" id="IPR022346">
    <property type="entry name" value="T2SS_GspH"/>
</dbReference>
<keyword evidence="3" id="KW-1003">Cell membrane</keyword>
<dbReference type="Gene3D" id="3.30.700.10">
    <property type="entry name" value="Glycoprotein, Type 4 Pilin"/>
    <property type="match status" value="1"/>
</dbReference>
<evidence type="ECO:0000256" key="6">
    <source>
        <dbReference type="ARBA" id="ARBA00022692"/>
    </source>
</evidence>
<proteinExistence type="inferred from homology"/>
<keyword evidence="4" id="KW-0488">Methylation</keyword>
<evidence type="ECO:0000313" key="14">
    <source>
        <dbReference type="Proteomes" id="UP001139559"/>
    </source>
</evidence>
<evidence type="ECO:0000256" key="9">
    <source>
        <dbReference type="ARBA" id="ARBA00025772"/>
    </source>
</evidence>
<dbReference type="AlphaFoldDB" id="A0A9X2BL73"/>
<organism evidence="13 14">
    <name type="scientific">Vibrio amylolyticus</name>
    <dbReference type="NCBI Taxonomy" id="2847292"/>
    <lineage>
        <taxon>Bacteria</taxon>
        <taxon>Pseudomonadati</taxon>
        <taxon>Pseudomonadota</taxon>
        <taxon>Gammaproteobacteria</taxon>
        <taxon>Vibrionales</taxon>
        <taxon>Vibrionaceae</taxon>
        <taxon>Vibrio</taxon>
    </lineage>
</organism>
<evidence type="ECO:0000256" key="2">
    <source>
        <dbReference type="ARBA" id="ARBA00021549"/>
    </source>
</evidence>
<dbReference type="PIRSF" id="PIRSF024622">
    <property type="entry name" value="Tfp_FimT"/>
    <property type="match status" value="1"/>
</dbReference>
<dbReference type="GO" id="GO:0015627">
    <property type="term" value="C:type II protein secretion system complex"/>
    <property type="evidence" value="ECO:0007669"/>
    <property type="project" value="InterPro"/>
</dbReference>
<feature type="transmembrane region" description="Helical" evidence="11">
    <location>
        <begin position="12"/>
        <end position="32"/>
    </location>
</feature>
<dbReference type="InterPro" id="IPR012902">
    <property type="entry name" value="N_methyl_site"/>
</dbReference>
<dbReference type="EMBL" id="JAJHVV010000014">
    <property type="protein sequence ID" value="MCK6265357.1"/>
    <property type="molecule type" value="Genomic_DNA"/>
</dbReference>
<evidence type="ECO:0000256" key="4">
    <source>
        <dbReference type="ARBA" id="ARBA00022481"/>
    </source>
</evidence>
<dbReference type="Proteomes" id="UP001139559">
    <property type="component" value="Unassembled WGS sequence"/>
</dbReference>
<dbReference type="GO" id="GO:0005886">
    <property type="term" value="C:plasma membrane"/>
    <property type="evidence" value="ECO:0007669"/>
    <property type="project" value="UniProtKB-SubCell"/>
</dbReference>
<keyword evidence="14" id="KW-1185">Reference proteome</keyword>
<comment type="subcellular location">
    <subcellularLocation>
        <location evidence="1">Cell inner membrane</location>
        <topology evidence="1">Single-pass membrane protein</topology>
    </subcellularLocation>
</comment>
<dbReference type="GO" id="GO:0015628">
    <property type="term" value="P:protein secretion by the type II secretion system"/>
    <property type="evidence" value="ECO:0007669"/>
    <property type="project" value="InterPro"/>
</dbReference>
<keyword evidence="6 11" id="KW-0812">Transmembrane</keyword>
<dbReference type="InterPro" id="IPR045584">
    <property type="entry name" value="Pilin-like"/>
</dbReference>
<evidence type="ECO:0000256" key="1">
    <source>
        <dbReference type="ARBA" id="ARBA00004377"/>
    </source>
</evidence>
<dbReference type="InterPro" id="IPR016824">
    <property type="entry name" value="Tfp-pilus_assembly_FimT"/>
</dbReference>
<dbReference type="SUPFAM" id="SSF54523">
    <property type="entry name" value="Pili subunits"/>
    <property type="match status" value="1"/>
</dbReference>
<keyword evidence="5" id="KW-0997">Cell inner membrane</keyword>
<comment type="similarity">
    <text evidence="9">Belongs to the GSP H family.</text>
</comment>
<dbReference type="Pfam" id="PF07963">
    <property type="entry name" value="N_methyl"/>
    <property type="match status" value="1"/>
</dbReference>